<evidence type="ECO:0000313" key="2">
    <source>
        <dbReference type="EMBL" id="RQD80599.1"/>
    </source>
</evidence>
<reference evidence="2 3" key="1">
    <citation type="submission" date="2018-08" db="EMBL/GenBank/DDBJ databases">
        <title>The metabolism and importance of syntrophic acetate oxidation coupled to methane or sulfide production in haloalkaline environments.</title>
        <authorList>
            <person name="Timmers P.H.A."/>
            <person name="Vavourakis C.D."/>
            <person name="Sorokin D.Y."/>
            <person name="Sinninghe Damste J.S."/>
            <person name="Muyzer G."/>
            <person name="Stams A.J.M."/>
            <person name="Plugge C.M."/>
        </authorList>
    </citation>
    <scope>NUCLEOTIDE SEQUENCE [LARGE SCALE GENOMIC DNA]</scope>
    <source>
        <strain evidence="2">MSAO_Arc3</strain>
    </source>
</reference>
<organism evidence="2 3">
    <name type="scientific">Methanosalsum natronophilum</name>
    <dbReference type="NCBI Taxonomy" id="768733"/>
    <lineage>
        <taxon>Archaea</taxon>
        <taxon>Methanobacteriati</taxon>
        <taxon>Methanobacteriota</taxon>
        <taxon>Stenosarchaea group</taxon>
        <taxon>Methanomicrobia</taxon>
        <taxon>Methanosarcinales</taxon>
        <taxon>Methanosarcinaceae</taxon>
        <taxon>Methanosalsum</taxon>
    </lineage>
</organism>
<evidence type="ECO:0000256" key="1">
    <source>
        <dbReference type="SAM" id="Phobius"/>
    </source>
</evidence>
<feature type="non-terminal residue" evidence="2">
    <location>
        <position position="89"/>
    </location>
</feature>
<keyword evidence="1" id="KW-1133">Transmembrane helix</keyword>
<name>A0A3R7WAU4_9EURY</name>
<gene>
    <name evidence="2" type="ORF">D5R95_08635</name>
</gene>
<sequence>MDSKKTSWNYLIIAVLAMLLIASIISYGIDTNREVKEVVEDQYRERQLLLSKHISLGLEKYLNEKIFLLEIVVNHKVKDSHPSSFDYNS</sequence>
<dbReference type="EMBL" id="QZAB01000550">
    <property type="protein sequence ID" value="RQD80599.1"/>
    <property type="molecule type" value="Genomic_DNA"/>
</dbReference>
<dbReference type="Proteomes" id="UP000284763">
    <property type="component" value="Unassembled WGS sequence"/>
</dbReference>
<keyword evidence="1" id="KW-0812">Transmembrane</keyword>
<proteinExistence type="predicted"/>
<evidence type="ECO:0000313" key="3">
    <source>
        <dbReference type="Proteomes" id="UP000284763"/>
    </source>
</evidence>
<accession>A0A3R7WAU4</accession>
<keyword evidence="1" id="KW-0472">Membrane</keyword>
<protein>
    <submittedName>
        <fullName evidence="2">Uncharacterized protein</fullName>
    </submittedName>
</protein>
<feature type="transmembrane region" description="Helical" evidence="1">
    <location>
        <begin position="7"/>
        <end position="29"/>
    </location>
</feature>
<dbReference type="AlphaFoldDB" id="A0A3R7WAU4"/>
<comment type="caution">
    <text evidence="2">The sequence shown here is derived from an EMBL/GenBank/DDBJ whole genome shotgun (WGS) entry which is preliminary data.</text>
</comment>